<dbReference type="Pfam" id="PF13181">
    <property type="entry name" value="TPR_8"/>
    <property type="match status" value="1"/>
</dbReference>
<dbReference type="InterPro" id="IPR019734">
    <property type="entry name" value="TPR_rpt"/>
</dbReference>
<keyword evidence="1" id="KW-0732">Signal</keyword>
<protein>
    <submittedName>
        <fullName evidence="2">Predicted O-linked N-acetylglucosamine transferase, SPINDLY family</fullName>
    </submittedName>
</protein>
<keyword evidence="2" id="KW-0808">Transferase</keyword>
<dbReference type="InterPro" id="IPR011990">
    <property type="entry name" value="TPR-like_helical_dom_sf"/>
</dbReference>
<reference evidence="2 3" key="1">
    <citation type="submission" date="2016-04" db="EMBL/GenBank/DDBJ databases">
        <authorList>
            <consortium name="Pathogen Informatics"/>
        </authorList>
    </citation>
    <scope>NUCLEOTIDE SEQUENCE [LARGE SCALE GENOMIC DNA]</scope>
    <source>
        <strain evidence="2 3">H050680373</strain>
    </source>
</reference>
<evidence type="ECO:0000313" key="3">
    <source>
        <dbReference type="Proteomes" id="UP000076848"/>
    </source>
</evidence>
<sequence>MNPRMKFLLKTMQGVALLAACAATSASTLTPYLDSNIIYIKLEGRIEEGDPYRLMQVLNTSKAKNFKVWGLILKSPGGSVEAGLQLASIVRQNGLSTHVSANDICASACFYPFAAGVYRWADTNARVGVHSAAENGRETDRATAATIRFSRVLATLDVPDAILGKIVKTPPEKTYFLTPQDLASMGVQFIPTPASKIQNILADAGMSAQKIRDPIQDRKRARELNQLGLDELRDGRIEKAVATLTEAATLYPFDAEILGNLGYAQYLQGIHDAALGTLLTALKVQPTRAATLQNLGLVYAELGKSTQAAQYFLAYVKAAKNTQVALDTLQKWAVDTTRPERAQAALLAVNSLNDPSM</sequence>
<evidence type="ECO:0000256" key="1">
    <source>
        <dbReference type="SAM" id="SignalP"/>
    </source>
</evidence>
<organism evidence="2 3">
    <name type="scientific">Bordetella ansorpii</name>
    <dbReference type="NCBI Taxonomy" id="288768"/>
    <lineage>
        <taxon>Bacteria</taxon>
        <taxon>Pseudomonadati</taxon>
        <taxon>Pseudomonadota</taxon>
        <taxon>Betaproteobacteria</taxon>
        <taxon>Burkholderiales</taxon>
        <taxon>Alcaligenaceae</taxon>
        <taxon>Bordetella</taxon>
    </lineage>
</organism>
<dbReference type="InterPro" id="IPR029045">
    <property type="entry name" value="ClpP/crotonase-like_dom_sf"/>
</dbReference>
<feature type="chain" id="PRO_5007616136" evidence="1">
    <location>
        <begin position="27"/>
        <end position="357"/>
    </location>
</feature>
<dbReference type="Gene3D" id="1.25.40.10">
    <property type="entry name" value="Tetratricopeptide repeat domain"/>
    <property type="match status" value="1"/>
</dbReference>
<dbReference type="Gene3D" id="3.90.226.10">
    <property type="entry name" value="2-enoyl-CoA Hydratase, Chain A, domain 1"/>
    <property type="match status" value="1"/>
</dbReference>
<feature type="signal peptide" evidence="1">
    <location>
        <begin position="1"/>
        <end position="26"/>
    </location>
</feature>
<dbReference type="PROSITE" id="PS51257">
    <property type="entry name" value="PROKAR_LIPOPROTEIN"/>
    <property type="match status" value="1"/>
</dbReference>
<dbReference type="SUPFAM" id="SSF48452">
    <property type="entry name" value="TPR-like"/>
    <property type="match status" value="1"/>
</dbReference>
<gene>
    <name evidence="2" type="ORF">SAMEA3906486_02039</name>
</gene>
<dbReference type="Pfam" id="PF13432">
    <property type="entry name" value="TPR_16"/>
    <property type="match status" value="1"/>
</dbReference>
<proteinExistence type="predicted"/>
<keyword evidence="3" id="KW-1185">Reference proteome</keyword>
<dbReference type="AlphaFoldDB" id="A0A157SDR3"/>
<accession>A0A157SDR3</accession>
<dbReference type="GO" id="GO:0016740">
    <property type="term" value="F:transferase activity"/>
    <property type="evidence" value="ECO:0007669"/>
    <property type="project" value="UniProtKB-KW"/>
</dbReference>
<name>A0A157SDR3_9BORD</name>
<dbReference type="SMART" id="SM00028">
    <property type="entry name" value="TPR"/>
    <property type="match status" value="3"/>
</dbReference>
<evidence type="ECO:0000313" key="2">
    <source>
        <dbReference type="EMBL" id="SAI68509.1"/>
    </source>
</evidence>
<dbReference type="SUPFAM" id="SSF52096">
    <property type="entry name" value="ClpP/crotonase"/>
    <property type="match status" value="1"/>
</dbReference>
<dbReference type="OrthoDB" id="5935280at2"/>
<dbReference type="EMBL" id="FKIF01000004">
    <property type="protein sequence ID" value="SAI68509.1"/>
    <property type="molecule type" value="Genomic_DNA"/>
</dbReference>
<dbReference type="Proteomes" id="UP000076848">
    <property type="component" value="Unassembled WGS sequence"/>
</dbReference>